<dbReference type="InterPro" id="IPR036291">
    <property type="entry name" value="NAD(P)-bd_dom_sf"/>
</dbReference>
<dbReference type="GO" id="GO:0016491">
    <property type="term" value="F:oxidoreductase activity"/>
    <property type="evidence" value="ECO:0007669"/>
    <property type="project" value="UniProtKB-KW"/>
</dbReference>
<dbReference type="PANTHER" id="PTHR43976">
    <property type="entry name" value="SHORT CHAIN DEHYDROGENASE"/>
    <property type="match status" value="1"/>
</dbReference>
<dbReference type="KEGG" id="chk:D4L85_31520"/>
<dbReference type="SUPFAM" id="SSF51735">
    <property type="entry name" value="NAD(P)-binding Rossmann-fold domains"/>
    <property type="match status" value="1"/>
</dbReference>
<reference evidence="5" key="1">
    <citation type="submission" date="2018-09" db="EMBL/GenBank/DDBJ databases">
        <title>Chryseolinea sp. KIS68-18 isolated from soil.</title>
        <authorList>
            <person name="Weon H.-Y."/>
            <person name="Kwon S.-W."/>
            <person name="Lee S.A."/>
        </authorList>
    </citation>
    <scope>NUCLEOTIDE SEQUENCE [LARGE SCALE GENOMIC DNA]</scope>
    <source>
        <strain evidence="5">KIS68-18</strain>
    </source>
</reference>
<protein>
    <submittedName>
        <fullName evidence="4">SDR family NAD(P)-dependent oxidoreductase</fullName>
    </submittedName>
</protein>
<dbReference type="NCBIfam" id="NF006114">
    <property type="entry name" value="PRK08263.1"/>
    <property type="match status" value="1"/>
</dbReference>
<gene>
    <name evidence="4" type="ORF">D4L85_31520</name>
</gene>
<dbReference type="PRINTS" id="PR00081">
    <property type="entry name" value="GDHRDH"/>
</dbReference>
<evidence type="ECO:0000313" key="4">
    <source>
        <dbReference type="EMBL" id="AYB35786.1"/>
    </source>
</evidence>
<dbReference type="Proteomes" id="UP000266183">
    <property type="component" value="Chromosome"/>
</dbReference>
<evidence type="ECO:0000313" key="5">
    <source>
        <dbReference type="Proteomes" id="UP000266183"/>
    </source>
</evidence>
<sequence>MMSKTIFITGASKGFGRIWATAALERGDNVIATARRVEDLNDLKQQFGSSVLAIQLDVRNKAAGAGALRKSLEHFGSLDVVINNAGYGLFGAIEENSEEEVRAQMETNFFGALWITQAAIPIMRKQRHGHIIQVSSIGGVIALPVLGIYHASKWAMEGFSESLSKEVAEFGIKITLVEPGGYATDWGGSSSFKSKPVEGYEQTKEFVFTLLQNSAADPQATGQAILKVIDAENPPLRIFLGDMLPLIKPQYLERLQTWENWSAVSVSAQ</sequence>
<comment type="similarity">
    <text evidence="1 3">Belongs to the short-chain dehydrogenases/reductases (SDR) family.</text>
</comment>
<dbReference type="OrthoDB" id="9786056at2"/>
<dbReference type="PRINTS" id="PR00080">
    <property type="entry name" value="SDRFAMILY"/>
</dbReference>
<keyword evidence="2" id="KW-0560">Oxidoreductase</keyword>
<dbReference type="EMBL" id="CP032382">
    <property type="protein sequence ID" value="AYB35786.1"/>
    <property type="molecule type" value="Genomic_DNA"/>
</dbReference>
<dbReference type="CDD" id="cd05374">
    <property type="entry name" value="17beta-HSD-like_SDR_c"/>
    <property type="match status" value="1"/>
</dbReference>
<evidence type="ECO:0000256" key="3">
    <source>
        <dbReference type="RuleBase" id="RU000363"/>
    </source>
</evidence>
<name>A0A385SYM7_9BACT</name>
<dbReference type="InterPro" id="IPR051911">
    <property type="entry name" value="SDR_oxidoreductase"/>
</dbReference>
<dbReference type="InterPro" id="IPR002347">
    <property type="entry name" value="SDR_fam"/>
</dbReference>
<proteinExistence type="inferred from homology"/>
<dbReference type="Gene3D" id="3.40.50.720">
    <property type="entry name" value="NAD(P)-binding Rossmann-like Domain"/>
    <property type="match status" value="1"/>
</dbReference>
<organism evidence="4 5">
    <name type="scientific">Chryseolinea soli</name>
    <dbReference type="NCBI Taxonomy" id="2321403"/>
    <lineage>
        <taxon>Bacteria</taxon>
        <taxon>Pseudomonadati</taxon>
        <taxon>Bacteroidota</taxon>
        <taxon>Cytophagia</taxon>
        <taxon>Cytophagales</taxon>
        <taxon>Fulvivirgaceae</taxon>
        <taxon>Chryseolinea</taxon>
    </lineage>
</organism>
<evidence type="ECO:0000256" key="1">
    <source>
        <dbReference type="ARBA" id="ARBA00006484"/>
    </source>
</evidence>
<dbReference type="PANTHER" id="PTHR43976:SF16">
    <property type="entry name" value="SHORT-CHAIN DEHYDROGENASE_REDUCTASE FAMILY PROTEIN"/>
    <property type="match status" value="1"/>
</dbReference>
<evidence type="ECO:0000256" key="2">
    <source>
        <dbReference type="ARBA" id="ARBA00023002"/>
    </source>
</evidence>
<dbReference type="AlphaFoldDB" id="A0A385SYM7"/>
<keyword evidence="5" id="KW-1185">Reference proteome</keyword>
<accession>A0A385SYM7</accession>
<dbReference type="Pfam" id="PF00106">
    <property type="entry name" value="adh_short"/>
    <property type="match status" value="1"/>
</dbReference>